<dbReference type="EnsemblPlants" id="PGSC0003DMT400093548">
    <property type="protein sequence ID" value="PGSC0003DMT400093548"/>
    <property type="gene ID" value="PGSC0003DMG400043119"/>
</dbReference>
<dbReference type="HOGENOM" id="CLU_1879107_0_0_1"/>
<keyword evidence="3" id="KW-1185">Reference proteome</keyword>
<evidence type="ECO:0000256" key="1">
    <source>
        <dbReference type="SAM" id="MobiDB-lite"/>
    </source>
</evidence>
<reference evidence="2" key="2">
    <citation type="submission" date="2015-06" db="UniProtKB">
        <authorList>
            <consortium name="EnsemblPlants"/>
        </authorList>
    </citation>
    <scope>IDENTIFICATION</scope>
    <source>
        <strain evidence="2">DM1-3 516 R44</strain>
    </source>
</reference>
<accession>M1DS68</accession>
<feature type="region of interest" description="Disordered" evidence="1">
    <location>
        <begin position="20"/>
        <end position="53"/>
    </location>
</feature>
<reference evidence="3" key="1">
    <citation type="journal article" date="2011" name="Nature">
        <title>Genome sequence and analysis of the tuber crop potato.</title>
        <authorList>
            <consortium name="The Potato Genome Sequencing Consortium"/>
        </authorList>
    </citation>
    <scope>NUCLEOTIDE SEQUENCE [LARGE SCALE GENOMIC DNA]</scope>
    <source>
        <strain evidence="3">cv. DM1-3 516 R44</strain>
    </source>
</reference>
<evidence type="ECO:0000313" key="3">
    <source>
        <dbReference type="Proteomes" id="UP000011115"/>
    </source>
</evidence>
<dbReference type="InParanoid" id="M1DS68"/>
<evidence type="ECO:0000313" key="2">
    <source>
        <dbReference type="EnsemblPlants" id="PGSC0003DMT400093548"/>
    </source>
</evidence>
<dbReference type="Proteomes" id="UP000011115">
    <property type="component" value="Unassembled WGS sequence"/>
</dbReference>
<proteinExistence type="predicted"/>
<sequence>MRTIRSLFHIYCFRSPAPAGDLSPQRPRLSGRKSKDLRKNWATDPPGAAGAAAPRRYKNLKKVAPSLGMNEKEISSVGMVKSYEFLATATNPENSNRSQKLRTTVWRPDCHVSTYLTWIGLPRSGNKLGSDCHVSA</sequence>
<dbReference type="PaxDb" id="4113-PGSC0003DMT400093548"/>
<dbReference type="Gramene" id="PGSC0003DMT400093548">
    <property type="protein sequence ID" value="PGSC0003DMT400093548"/>
    <property type="gene ID" value="PGSC0003DMG400043119"/>
</dbReference>
<name>M1DS68_SOLTU</name>
<organism evidence="2 3">
    <name type="scientific">Solanum tuberosum</name>
    <name type="common">Potato</name>
    <dbReference type="NCBI Taxonomy" id="4113"/>
    <lineage>
        <taxon>Eukaryota</taxon>
        <taxon>Viridiplantae</taxon>
        <taxon>Streptophyta</taxon>
        <taxon>Embryophyta</taxon>
        <taxon>Tracheophyta</taxon>
        <taxon>Spermatophyta</taxon>
        <taxon>Magnoliopsida</taxon>
        <taxon>eudicotyledons</taxon>
        <taxon>Gunneridae</taxon>
        <taxon>Pentapetalae</taxon>
        <taxon>asterids</taxon>
        <taxon>lamiids</taxon>
        <taxon>Solanales</taxon>
        <taxon>Solanaceae</taxon>
        <taxon>Solanoideae</taxon>
        <taxon>Solaneae</taxon>
        <taxon>Solanum</taxon>
    </lineage>
</organism>
<dbReference type="AlphaFoldDB" id="M1DS68"/>
<protein>
    <submittedName>
        <fullName evidence="2">Uncharacterized protein</fullName>
    </submittedName>
</protein>